<organism evidence="2 3">
    <name type="scientific">Pigmentiphaga soli</name>
    <dbReference type="NCBI Taxonomy" id="1007095"/>
    <lineage>
        <taxon>Bacteria</taxon>
        <taxon>Pseudomonadati</taxon>
        <taxon>Pseudomonadota</taxon>
        <taxon>Betaproteobacteria</taxon>
        <taxon>Burkholderiales</taxon>
        <taxon>Alcaligenaceae</taxon>
        <taxon>Pigmentiphaga</taxon>
    </lineage>
</organism>
<keyword evidence="3" id="KW-1185">Reference proteome</keyword>
<dbReference type="CDD" id="cd02947">
    <property type="entry name" value="TRX_family"/>
    <property type="match status" value="1"/>
</dbReference>
<reference evidence="3" key="1">
    <citation type="journal article" date="2019" name="Int. J. Syst. Evol. Microbiol.">
        <title>The Global Catalogue of Microorganisms (GCM) 10K type strain sequencing project: providing services to taxonomists for standard genome sequencing and annotation.</title>
        <authorList>
            <consortium name="The Broad Institute Genomics Platform"/>
            <consortium name="The Broad Institute Genome Sequencing Center for Infectious Disease"/>
            <person name="Wu L."/>
            <person name="Ma J."/>
        </authorList>
    </citation>
    <scope>NUCLEOTIDE SEQUENCE [LARGE SCALE GENOMIC DNA]</scope>
    <source>
        <strain evidence="3">JCM 17666</strain>
    </source>
</reference>
<dbReference type="Proteomes" id="UP001501671">
    <property type="component" value="Unassembled WGS sequence"/>
</dbReference>
<evidence type="ECO:0000313" key="3">
    <source>
        <dbReference type="Proteomes" id="UP001501671"/>
    </source>
</evidence>
<dbReference type="InterPro" id="IPR013766">
    <property type="entry name" value="Thioredoxin_domain"/>
</dbReference>
<dbReference type="PROSITE" id="PS51352">
    <property type="entry name" value="THIOREDOXIN_2"/>
    <property type="match status" value="1"/>
</dbReference>
<evidence type="ECO:0000313" key="2">
    <source>
        <dbReference type="EMBL" id="GAA4328311.1"/>
    </source>
</evidence>
<dbReference type="RefSeq" id="WP_345247714.1">
    <property type="nucleotide sequence ID" value="NZ_BAABFO010000005.1"/>
</dbReference>
<proteinExistence type="predicted"/>
<comment type="caution">
    <text evidence="2">The sequence shown here is derived from an EMBL/GenBank/DDBJ whole genome shotgun (WGS) entry which is preliminary data.</text>
</comment>
<protein>
    <submittedName>
        <fullName evidence="2">Thioredoxin family protein</fullName>
    </submittedName>
</protein>
<dbReference type="InterPro" id="IPR036249">
    <property type="entry name" value="Thioredoxin-like_sf"/>
</dbReference>
<name>A0ABP8GQ08_9BURK</name>
<feature type="domain" description="Thioredoxin" evidence="1">
    <location>
        <begin position="1"/>
        <end position="109"/>
    </location>
</feature>
<accession>A0ABP8GQ08</accession>
<dbReference type="Gene3D" id="3.40.30.10">
    <property type="entry name" value="Glutaredoxin"/>
    <property type="match status" value="1"/>
</dbReference>
<evidence type="ECO:0000259" key="1">
    <source>
        <dbReference type="PROSITE" id="PS51352"/>
    </source>
</evidence>
<dbReference type="EMBL" id="BAABFO010000005">
    <property type="protein sequence ID" value="GAA4328311.1"/>
    <property type="molecule type" value="Genomic_DNA"/>
</dbReference>
<dbReference type="SUPFAM" id="SSF52833">
    <property type="entry name" value="Thioredoxin-like"/>
    <property type="match status" value="1"/>
</dbReference>
<gene>
    <name evidence="2" type="ORF">GCM10023144_14000</name>
</gene>
<sequence length="127" mass="13948">MPVYFPDSDAARLRERLADPNALLVACLCAAWCGTCREYQPRFAELAERRPGSVFAWVDIEEHPDLAGDDDIEDFPTLLVQDAAGRTLFYGPMLPHIGHLERLLEAFAAGPAAPAAHPGPPLRRQLA</sequence>
<dbReference type="Pfam" id="PF00085">
    <property type="entry name" value="Thioredoxin"/>
    <property type="match status" value="1"/>
</dbReference>